<gene>
    <name evidence="16" type="primary">abi1b</name>
</gene>
<dbReference type="InterPro" id="IPR028457">
    <property type="entry name" value="ABI"/>
</dbReference>
<dbReference type="SUPFAM" id="SSF50044">
    <property type="entry name" value="SH3-domain"/>
    <property type="match status" value="1"/>
</dbReference>
<evidence type="ECO:0000256" key="11">
    <source>
        <dbReference type="PROSITE-ProRule" id="PRU00192"/>
    </source>
</evidence>
<dbReference type="Proteomes" id="UP000504632">
    <property type="component" value="Chromosome 5"/>
</dbReference>
<dbReference type="GO" id="GO:0035591">
    <property type="term" value="F:signaling adaptor activity"/>
    <property type="evidence" value="ECO:0007669"/>
    <property type="project" value="TreeGrafter"/>
</dbReference>
<dbReference type="GO" id="GO:0030175">
    <property type="term" value="C:filopodium"/>
    <property type="evidence" value="ECO:0007669"/>
    <property type="project" value="UniProtKB-SubCell"/>
</dbReference>
<feature type="compositionally biased region" description="Low complexity" evidence="12">
    <location>
        <begin position="291"/>
        <end position="306"/>
    </location>
</feature>
<feature type="domain" description="T-SNARE coiled-coil homology" evidence="14">
    <location>
        <begin position="45"/>
        <end position="107"/>
    </location>
</feature>
<dbReference type="GO" id="GO:0017124">
    <property type="term" value="F:SH3 domain binding"/>
    <property type="evidence" value="ECO:0007669"/>
    <property type="project" value="TreeGrafter"/>
</dbReference>
<dbReference type="GO" id="GO:0031209">
    <property type="term" value="C:SCAR complex"/>
    <property type="evidence" value="ECO:0007669"/>
    <property type="project" value="TreeGrafter"/>
</dbReference>
<keyword evidence="7" id="KW-0597">Phosphoprotein</keyword>
<sequence>MAELQMLLEEEIPAGKRALVESYQNLSRVAEYCENNYVQAQDKRKALEETKAYTTQSLASVAYQINALANNVLQLLDIQASQLRRMESSINHISQTVDIHKEKVARREIGILTTNKNTSRTHKIIAPGNMERPVRYIRKPIDYTLLDDVGHGVKHGNSQPAKGGTLSRSNPPTQKPPSPPMAGRGTLGRNTPYKTLEPVKPPTVPNDYMTSPARLGSQNSPGRTASLNQRPRTHSGSSGGSGGRENSANSTGIPLAVPTPSPPSIAPGPGLGPIPMSQFGTISRQISRHGSSATSSSASMVSATGTYRRAPSSSAQFSNPQPQLNGGPASYTQNPVTDSPSPPPPPLPEDTVLFEESAPPPPPPPVDYEDEDAALVHYSDPYADGDPHWAPKSYLEKVVAIYDYTKDKDDELSFMEGAIIYIIKKNDDGWFEGVCNGVTGLFPGNYVESIMHYAD</sequence>
<keyword evidence="9" id="KW-0206">Cytoskeleton</keyword>
<dbReference type="SMART" id="SM00326">
    <property type="entry name" value="SH3"/>
    <property type="match status" value="1"/>
</dbReference>
<dbReference type="InterPro" id="IPR012849">
    <property type="entry name" value="Abl-interactor_HHR_dom"/>
</dbReference>
<feature type="compositionally biased region" description="Polar residues" evidence="12">
    <location>
        <begin position="278"/>
        <end position="290"/>
    </location>
</feature>
<evidence type="ECO:0000313" key="15">
    <source>
        <dbReference type="Proteomes" id="UP000504632"/>
    </source>
</evidence>
<dbReference type="FunFam" id="2.30.30.40:FF:000002">
    <property type="entry name" value="abl interactor 1 isoform X1"/>
    <property type="match status" value="1"/>
</dbReference>
<feature type="domain" description="SH3" evidence="13">
    <location>
        <begin position="393"/>
        <end position="452"/>
    </location>
</feature>
<dbReference type="GO" id="GO:0005856">
    <property type="term" value="C:cytoskeleton"/>
    <property type="evidence" value="ECO:0007669"/>
    <property type="project" value="UniProtKB-SubCell"/>
</dbReference>
<dbReference type="Gene3D" id="2.30.30.40">
    <property type="entry name" value="SH3 Domains"/>
    <property type="match status" value="1"/>
</dbReference>
<dbReference type="CDD" id="cd11971">
    <property type="entry name" value="SH3_Abi1"/>
    <property type="match status" value="1"/>
</dbReference>
<dbReference type="RefSeq" id="XP_030630288.1">
    <property type="nucleotide sequence ID" value="XM_030774428.1"/>
</dbReference>
<dbReference type="Gene3D" id="6.10.140.1620">
    <property type="match status" value="1"/>
</dbReference>
<feature type="compositionally biased region" description="Polar residues" evidence="12">
    <location>
        <begin position="156"/>
        <end position="170"/>
    </location>
</feature>
<feature type="compositionally biased region" description="Pro residues" evidence="12">
    <location>
        <begin position="257"/>
        <end position="272"/>
    </location>
</feature>
<dbReference type="AlphaFoldDB" id="A0A6J2VEP0"/>
<evidence type="ECO:0000256" key="1">
    <source>
        <dbReference type="ARBA" id="ARBA00004245"/>
    </source>
</evidence>
<evidence type="ECO:0000256" key="10">
    <source>
        <dbReference type="ARBA" id="ARBA00023273"/>
    </source>
</evidence>
<evidence type="ECO:0000256" key="8">
    <source>
        <dbReference type="ARBA" id="ARBA00023054"/>
    </source>
</evidence>
<evidence type="ECO:0000313" key="16">
    <source>
        <dbReference type="RefSeq" id="XP_030630288.1"/>
    </source>
</evidence>
<evidence type="ECO:0000256" key="3">
    <source>
        <dbReference type="ARBA" id="ARBA00004510"/>
    </source>
</evidence>
<evidence type="ECO:0000256" key="5">
    <source>
        <dbReference type="ARBA" id="ARBA00022443"/>
    </source>
</evidence>
<evidence type="ECO:0000259" key="13">
    <source>
        <dbReference type="PROSITE" id="PS50002"/>
    </source>
</evidence>
<evidence type="ECO:0000256" key="6">
    <source>
        <dbReference type="ARBA" id="ARBA00022490"/>
    </source>
</evidence>
<proteinExistence type="inferred from homology"/>
<evidence type="ECO:0000256" key="7">
    <source>
        <dbReference type="ARBA" id="ARBA00022553"/>
    </source>
</evidence>
<dbReference type="PROSITE" id="PS50002">
    <property type="entry name" value="SH3"/>
    <property type="match status" value="1"/>
</dbReference>
<keyword evidence="6" id="KW-0963">Cytoplasm</keyword>
<feature type="compositionally biased region" description="Polar residues" evidence="12">
    <location>
        <begin position="311"/>
        <end position="334"/>
    </location>
</feature>
<keyword evidence="10" id="KW-0966">Cell projection</keyword>
<feature type="region of interest" description="Disordered" evidence="12">
    <location>
        <begin position="150"/>
        <end position="366"/>
    </location>
</feature>
<keyword evidence="5 11" id="KW-0728">SH3 domain</keyword>
<dbReference type="Pfam" id="PF00018">
    <property type="entry name" value="SH3_1"/>
    <property type="match status" value="1"/>
</dbReference>
<name>A0A6J2VEP0_CHACN</name>
<dbReference type="PANTHER" id="PTHR10460">
    <property type="entry name" value="ABL INTERACTOR FAMILY MEMBER"/>
    <property type="match status" value="1"/>
</dbReference>
<dbReference type="GO" id="GO:0001764">
    <property type="term" value="P:neuron migration"/>
    <property type="evidence" value="ECO:0007669"/>
    <property type="project" value="TreeGrafter"/>
</dbReference>
<dbReference type="PANTHER" id="PTHR10460:SF2">
    <property type="entry name" value="ABL INTERACTOR 1"/>
    <property type="match status" value="1"/>
</dbReference>
<reference evidence="16" key="1">
    <citation type="submission" date="2025-08" db="UniProtKB">
        <authorList>
            <consortium name="RefSeq"/>
        </authorList>
    </citation>
    <scope>IDENTIFICATION</scope>
</reference>
<dbReference type="PRINTS" id="PR00452">
    <property type="entry name" value="SH3DOMAIN"/>
</dbReference>
<dbReference type="InterPro" id="IPR000727">
    <property type="entry name" value="T_SNARE_dom"/>
</dbReference>
<comment type="subcellular location">
    <subcellularLocation>
        <location evidence="2">Cell projection</location>
        <location evidence="2">Filopodium</location>
    </subcellularLocation>
    <subcellularLocation>
        <location evidence="3">Cell projection</location>
        <location evidence="3">Lamellipodium</location>
    </subcellularLocation>
    <subcellularLocation>
        <location evidence="1">Cytoplasm</location>
        <location evidence="1">Cytoskeleton</location>
    </subcellularLocation>
</comment>
<keyword evidence="8" id="KW-0175">Coiled coil</keyword>
<evidence type="ECO:0000256" key="9">
    <source>
        <dbReference type="ARBA" id="ARBA00023212"/>
    </source>
</evidence>
<accession>A0A6J2VEP0</accession>
<feature type="compositionally biased region" description="Polar residues" evidence="12">
    <location>
        <begin position="216"/>
        <end position="230"/>
    </location>
</feature>
<dbReference type="InterPro" id="IPR036028">
    <property type="entry name" value="SH3-like_dom_sf"/>
</dbReference>
<comment type="similarity">
    <text evidence="4">Belongs to the ABI family.</text>
</comment>
<evidence type="ECO:0000259" key="14">
    <source>
        <dbReference type="PROSITE" id="PS50192"/>
    </source>
</evidence>
<dbReference type="InterPro" id="IPR035725">
    <property type="entry name" value="Abi1_SH3"/>
</dbReference>
<dbReference type="Pfam" id="PF07815">
    <property type="entry name" value="Abi_HHR"/>
    <property type="match status" value="1"/>
</dbReference>
<evidence type="ECO:0000256" key="12">
    <source>
        <dbReference type="SAM" id="MobiDB-lite"/>
    </source>
</evidence>
<dbReference type="GeneID" id="115811968"/>
<keyword evidence="15" id="KW-1185">Reference proteome</keyword>
<dbReference type="GO" id="GO:0030027">
    <property type="term" value="C:lamellipodium"/>
    <property type="evidence" value="ECO:0007669"/>
    <property type="project" value="UniProtKB-SubCell"/>
</dbReference>
<organism evidence="15 16">
    <name type="scientific">Chanos chanos</name>
    <name type="common">Milkfish</name>
    <name type="synonym">Mugil chanos</name>
    <dbReference type="NCBI Taxonomy" id="29144"/>
    <lineage>
        <taxon>Eukaryota</taxon>
        <taxon>Metazoa</taxon>
        <taxon>Chordata</taxon>
        <taxon>Craniata</taxon>
        <taxon>Vertebrata</taxon>
        <taxon>Euteleostomi</taxon>
        <taxon>Actinopterygii</taxon>
        <taxon>Neopterygii</taxon>
        <taxon>Teleostei</taxon>
        <taxon>Ostariophysi</taxon>
        <taxon>Gonorynchiformes</taxon>
        <taxon>Chanidae</taxon>
        <taxon>Chanos</taxon>
    </lineage>
</organism>
<dbReference type="CTD" id="767738"/>
<evidence type="ECO:0000256" key="2">
    <source>
        <dbReference type="ARBA" id="ARBA00004486"/>
    </source>
</evidence>
<evidence type="ECO:0000256" key="4">
    <source>
        <dbReference type="ARBA" id="ARBA00010020"/>
    </source>
</evidence>
<dbReference type="PROSITE" id="PS50192">
    <property type="entry name" value="T_SNARE"/>
    <property type="match status" value="1"/>
</dbReference>
<dbReference type="InterPro" id="IPR001452">
    <property type="entry name" value="SH3_domain"/>
</dbReference>
<protein>
    <submittedName>
        <fullName evidence="16">Abl interactor 1b isoform X14</fullName>
    </submittedName>
</protein>